<dbReference type="EMBL" id="LDXT01000047">
    <property type="protein sequence ID" value="KRT56500.1"/>
    <property type="molecule type" value="Genomic_DNA"/>
</dbReference>
<dbReference type="GO" id="GO:0006813">
    <property type="term" value="P:potassium ion transport"/>
    <property type="evidence" value="ECO:0007669"/>
    <property type="project" value="InterPro"/>
</dbReference>
<dbReference type="STRING" id="54398.Ga0074115_1503"/>
<dbReference type="PANTHER" id="PTHR43833">
    <property type="entry name" value="POTASSIUM CHANNEL PROTEIN 2-RELATED-RELATED"/>
    <property type="match status" value="1"/>
</dbReference>
<dbReference type="OrthoDB" id="5565451at2"/>
<proteinExistence type="predicted"/>
<dbReference type="Proteomes" id="UP000051276">
    <property type="component" value="Unassembled WGS sequence"/>
</dbReference>
<keyword evidence="3" id="KW-0406">Ion transport</keyword>
<dbReference type="Gene3D" id="3.30.70.1450">
    <property type="entry name" value="Regulator of K+ conductance, C-terminal domain"/>
    <property type="match status" value="1"/>
</dbReference>
<reference evidence="4 5" key="1">
    <citation type="submission" date="2015-11" db="EMBL/GenBank/DDBJ databases">
        <title>The genome of Candidatus Endoriftia persephone in Ridgeia piscesae and population structure of the North Eastern Pacific vestimentiferan symbionts.</title>
        <authorList>
            <person name="Perez M."/>
            <person name="Juniper K.S."/>
        </authorList>
    </citation>
    <scope>NUCLEOTIDE SEQUENCE [LARGE SCALE GENOMIC DNA]</scope>
    <source>
        <strain evidence="3">Ind10</strain>
        <strain evidence="2">Ind11</strain>
    </source>
</reference>
<dbReference type="EMBL" id="LMXI01000524">
    <property type="protein sequence ID" value="KRT57533.1"/>
    <property type="molecule type" value="Genomic_DNA"/>
</dbReference>
<name>A0A0T5Z0T2_9GAMM</name>
<comment type="caution">
    <text evidence="2">The sequence shown here is derived from an EMBL/GenBank/DDBJ whole genome shotgun (WGS) entry which is preliminary data.</text>
</comment>
<organism evidence="2 5">
    <name type="scientific">endosymbiont of Ridgeia piscesae</name>
    <dbReference type="NCBI Taxonomy" id="54398"/>
    <lineage>
        <taxon>Bacteria</taxon>
        <taxon>Pseudomonadati</taxon>
        <taxon>Pseudomonadota</taxon>
        <taxon>Gammaproteobacteria</taxon>
        <taxon>sulfur-oxidizing symbionts</taxon>
    </lineage>
</organism>
<keyword evidence="3" id="KW-0813">Transport</keyword>
<dbReference type="InterPro" id="IPR036721">
    <property type="entry name" value="RCK_C_sf"/>
</dbReference>
<dbReference type="SUPFAM" id="SSF51735">
    <property type="entry name" value="NAD(P)-binding Rossmann-fold domains"/>
    <property type="match status" value="1"/>
</dbReference>
<accession>A0A0T5Z0T2</accession>
<keyword evidence="5" id="KW-1185">Reference proteome</keyword>
<evidence type="ECO:0000313" key="4">
    <source>
        <dbReference type="Proteomes" id="UP000051276"/>
    </source>
</evidence>
<dbReference type="InterPro" id="IPR050721">
    <property type="entry name" value="Trk_Ktr_HKT_K-transport"/>
</dbReference>
<evidence type="ECO:0000313" key="3">
    <source>
        <dbReference type="EMBL" id="KRT57533.1"/>
    </source>
</evidence>
<evidence type="ECO:0000259" key="1">
    <source>
        <dbReference type="PROSITE" id="PS51202"/>
    </source>
</evidence>
<dbReference type="PANTHER" id="PTHR43833:SF9">
    <property type="entry name" value="POTASSIUM CHANNEL PROTEIN YUGO-RELATED"/>
    <property type="match status" value="1"/>
</dbReference>
<dbReference type="Gene3D" id="3.40.50.720">
    <property type="entry name" value="NAD(P)-binding Rossmann-like Domain"/>
    <property type="match status" value="1"/>
</dbReference>
<dbReference type="InterPro" id="IPR006037">
    <property type="entry name" value="RCK_C"/>
</dbReference>
<dbReference type="AlphaFoldDB" id="A0A0T5Z0T2"/>
<sequence>MNRDLRVLIFGADALAQEVAGQLTERGLRVPMFSSDQEKVRGLCERGFDARELDYTDDDQLRSVGLGSGIDIIFGLFDEESKNVFLTLSARALEPELKIVCVVESARGKEKMLAAGASKVLDPFEISGRKIHDLIARPMIVEMLDRTLFGKYMDIAEIKIPAGSCLAGRPLSQIELHRRYDVILIGVVDLEMGERLIFSTSGVDHKIDAGDMLVVIGPHQEIARLIGDVEQNRSDSLEAAVQKP</sequence>
<dbReference type="Pfam" id="PF02080">
    <property type="entry name" value="TrkA_C"/>
    <property type="match status" value="1"/>
</dbReference>
<protein>
    <submittedName>
        <fullName evidence="2">Trk K+ transport system, NAD-binding component</fullName>
    </submittedName>
    <submittedName>
        <fullName evidence="3">Voltage-gated potassium channel</fullName>
    </submittedName>
</protein>
<evidence type="ECO:0000313" key="2">
    <source>
        <dbReference type="EMBL" id="KRT56500.1"/>
    </source>
</evidence>
<gene>
    <name evidence="2" type="ORF">Ga0074115_1503</name>
    <name evidence="3" type="ORF">Ga0076813_11704</name>
</gene>
<dbReference type="GO" id="GO:0008324">
    <property type="term" value="F:monoatomic cation transmembrane transporter activity"/>
    <property type="evidence" value="ECO:0007669"/>
    <property type="project" value="InterPro"/>
</dbReference>
<feature type="domain" description="RCK C-terminal" evidence="1">
    <location>
        <begin position="141"/>
        <end position="231"/>
    </location>
</feature>
<dbReference type="Proteomes" id="UP000051634">
    <property type="component" value="Unassembled WGS sequence"/>
</dbReference>
<dbReference type="PROSITE" id="PS51202">
    <property type="entry name" value="RCK_C"/>
    <property type="match status" value="1"/>
</dbReference>
<dbReference type="Pfam" id="PF02254">
    <property type="entry name" value="TrkA_N"/>
    <property type="match status" value="1"/>
</dbReference>
<keyword evidence="3" id="KW-0407">Ion channel</keyword>
<dbReference type="InterPro" id="IPR003148">
    <property type="entry name" value="RCK_N"/>
</dbReference>
<dbReference type="InterPro" id="IPR036291">
    <property type="entry name" value="NAD(P)-bd_dom_sf"/>
</dbReference>
<evidence type="ECO:0000313" key="5">
    <source>
        <dbReference type="Proteomes" id="UP000051634"/>
    </source>
</evidence>
<dbReference type="SUPFAM" id="SSF116726">
    <property type="entry name" value="TrkA C-terminal domain-like"/>
    <property type="match status" value="1"/>
</dbReference>
<dbReference type="RefSeq" id="WP_057955674.1">
    <property type="nucleotide sequence ID" value="NZ_KQ556887.1"/>
</dbReference>